<accession>A0A9X2VSQ0</accession>
<feature type="transmembrane region" description="Helical" evidence="2">
    <location>
        <begin position="41"/>
        <end position="65"/>
    </location>
</feature>
<organism evidence="3 4">
    <name type="scientific">Umezawaea endophytica</name>
    <dbReference type="NCBI Taxonomy" id="1654476"/>
    <lineage>
        <taxon>Bacteria</taxon>
        <taxon>Bacillati</taxon>
        <taxon>Actinomycetota</taxon>
        <taxon>Actinomycetes</taxon>
        <taxon>Pseudonocardiales</taxon>
        <taxon>Pseudonocardiaceae</taxon>
        <taxon>Umezawaea</taxon>
    </lineage>
</organism>
<sequence>MDENKLAELFKDAVRDAPPPSFDAGDVRAASHRATVRQRSAVALGSTLAAVLVFGGVALGAGLFVNEANTTSSVASDLGGKAADQPAAPYGLGSAQASAERDGPRAQNVPESSSMQGVEPSGNVSPPADGTPTGCGTVDRELANALAGELSVAPDQARPADIACPSGSRSASFEVDGGRVFAVVVPGREALGTPLGAAKSSETTDRDGTLYVVSESPKFADKVGGIAANLRGRF</sequence>
<name>A0A9X2VSQ0_9PSEU</name>
<keyword evidence="2" id="KW-0812">Transmembrane</keyword>
<protein>
    <submittedName>
        <fullName evidence="3">Uncharacterized protein</fullName>
    </submittedName>
</protein>
<proteinExistence type="predicted"/>
<dbReference type="Proteomes" id="UP001141259">
    <property type="component" value="Unassembled WGS sequence"/>
</dbReference>
<evidence type="ECO:0000313" key="3">
    <source>
        <dbReference type="EMBL" id="MCS7480863.1"/>
    </source>
</evidence>
<gene>
    <name evidence="3" type="ORF">NZH93_28735</name>
</gene>
<feature type="region of interest" description="Disordered" evidence="1">
    <location>
        <begin position="75"/>
        <end position="138"/>
    </location>
</feature>
<evidence type="ECO:0000256" key="2">
    <source>
        <dbReference type="SAM" id="Phobius"/>
    </source>
</evidence>
<dbReference type="AlphaFoldDB" id="A0A9X2VSQ0"/>
<keyword evidence="2" id="KW-1133">Transmembrane helix</keyword>
<evidence type="ECO:0000313" key="4">
    <source>
        <dbReference type="Proteomes" id="UP001141259"/>
    </source>
</evidence>
<dbReference type="EMBL" id="JANYMP010000015">
    <property type="protein sequence ID" value="MCS7480863.1"/>
    <property type="molecule type" value="Genomic_DNA"/>
</dbReference>
<dbReference type="RefSeq" id="WP_259626352.1">
    <property type="nucleotide sequence ID" value="NZ_JANYMP010000015.1"/>
</dbReference>
<keyword evidence="2" id="KW-0472">Membrane</keyword>
<reference evidence="3" key="1">
    <citation type="submission" date="2022-08" db="EMBL/GenBank/DDBJ databases">
        <authorList>
            <person name="Tistechok S."/>
            <person name="Samborskyy M."/>
            <person name="Roman I."/>
        </authorList>
    </citation>
    <scope>NUCLEOTIDE SEQUENCE</scope>
    <source>
        <strain evidence="3">DSM 103496</strain>
    </source>
</reference>
<keyword evidence="4" id="KW-1185">Reference proteome</keyword>
<comment type="caution">
    <text evidence="3">The sequence shown here is derived from an EMBL/GenBank/DDBJ whole genome shotgun (WGS) entry which is preliminary data.</text>
</comment>
<evidence type="ECO:0000256" key="1">
    <source>
        <dbReference type="SAM" id="MobiDB-lite"/>
    </source>
</evidence>